<proteinExistence type="inferred from homology"/>
<feature type="region of interest" description="Disordered" evidence="4">
    <location>
        <begin position="25"/>
        <end position="55"/>
    </location>
</feature>
<dbReference type="AlphaFoldDB" id="A0A9W7W943"/>
<feature type="compositionally biased region" description="Polar residues" evidence="4">
    <location>
        <begin position="39"/>
        <end position="54"/>
    </location>
</feature>
<sequence length="183" mass="20598">MSNMGARITRVITNFNLENRAHREISKLKPRAAPRHPTSESLPQHNTAGNMTEDINQRNDPLLSMLKNVYVESKDPVSQGEDVSTVNKAKQETERRLLKFSLPGDPYGICDVTDVPKGKLTLVEALTVLNNHKQLPKTWTTEKMSQEYSLDPKDAKALVDFFIPFDVKIIPAESAKNKQINDS</sequence>
<evidence type="ECO:0000313" key="6">
    <source>
        <dbReference type="Proteomes" id="UP001059041"/>
    </source>
</evidence>
<dbReference type="Proteomes" id="UP001059041">
    <property type="component" value="Unassembled WGS sequence"/>
</dbReference>
<comment type="caution">
    <text evidence="5">The sequence shown here is derived from an EMBL/GenBank/DDBJ whole genome shotgun (WGS) entry which is preliminary data.</text>
</comment>
<reference evidence="5" key="1">
    <citation type="submission" date="2021-02" db="EMBL/GenBank/DDBJ databases">
        <title>Comparative genomics reveals that relaxation of natural selection precedes convergent phenotypic evolution of cavefish.</title>
        <authorList>
            <person name="Peng Z."/>
        </authorList>
    </citation>
    <scope>NUCLEOTIDE SEQUENCE</scope>
    <source>
        <tissue evidence="5">Muscle</tissue>
    </source>
</reference>
<evidence type="ECO:0000256" key="2">
    <source>
        <dbReference type="ARBA" id="ARBA00011265"/>
    </source>
</evidence>
<gene>
    <name evidence="5" type="ORF">IRJ41_009845</name>
</gene>
<accession>A0A9W7W943</accession>
<evidence type="ECO:0000256" key="1">
    <source>
        <dbReference type="ARBA" id="ARBA00010698"/>
    </source>
</evidence>
<name>A0A9W7W943_TRIRA</name>
<comment type="similarity">
    <text evidence="1">Belongs to the NDUFAF4 family.</text>
</comment>
<comment type="subunit">
    <text evidence="2">Binds calmodulin. Interacts with NDUFAF3.</text>
</comment>
<dbReference type="Pfam" id="PF06784">
    <property type="entry name" value="UPF0240"/>
    <property type="match status" value="1"/>
</dbReference>
<dbReference type="PANTHER" id="PTHR13338">
    <property type="entry name" value="UPF0240 PROTEIN"/>
    <property type="match status" value="1"/>
</dbReference>
<evidence type="ECO:0000256" key="3">
    <source>
        <dbReference type="ARBA" id="ARBA00021777"/>
    </source>
</evidence>
<dbReference type="GO" id="GO:0032981">
    <property type="term" value="P:mitochondrial respiratory chain complex I assembly"/>
    <property type="evidence" value="ECO:0007669"/>
    <property type="project" value="InterPro"/>
</dbReference>
<evidence type="ECO:0000256" key="4">
    <source>
        <dbReference type="SAM" id="MobiDB-lite"/>
    </source>
</evidence>
<dbReference type="InterPro" id="IPR009622">
    <property type="entry name" value="NDUFAF4"/>
</dbReference>
<dbReference type="EMBL" id="JAFHDT010000278">
    <property type="protein sequence ID" value="KAI7789994.1"/>
    <property type="molecule type" value="Genomic_DNA"/>
</dbReference>
<evidence type="ECO:0000313" key="5">
    <source>
        <dbReference type="EMBL" id="KAI7789994.1"/>
    </source>
</evidence>
<protein>
    <recommendedName>
        <fullName evidence="3">NADH dehydrogenase [ubiquinone] 1 alpha subcomplex assembly factor 4</fullName>
    </recommendedName>
</protein>
<dbReference type="PANTHER" id="PTHR13338:SF4">
    <property type="entry name" value="NADH DEHYDROGENASE [UBIQUINONE] 1 ALPHA SUBCOMPLEX ASSEMBLY FACTOR 4"/>
    <property type="match status" value="1"/>
</dbReference>
<dbReference type="GO" id="GO:0005739">
    <property type="term" value="C:mitochondrion"/>
    <property type="evidence" value="ECO:0007669"/>
    <property type="project" value="TreeGrafter"/>
</dbReference>
<keyword evidence="6" id="KW-1185">Reference proteome</keyword>
<organism evidence="5 6">
    <name type="scientific">Triplophysa rosa</name>
    <name type="common">Cave loach</name>
    <dbReference type="NCBI Taxonomy" id="992332"/>
    <lineage>
        <taxon>Eukaryota</taxon>
        <taxon>Metazoa</taxon>
        <taxon>Chordata</taxon>
        <taxon>Craniata</taxon>
        <taxon>Vertebrata</taxon>
        <taxon>Euteleostomi</taxon>
        <taxon>Actinopterygii</taxon>
        <taxon>Neopterygii</taxon>
        <taxon>Teleostei</taxon>
        <taxon>Ostariophysi</taxon>
        <taxon>Cypriniformes</taxon>
        <taxon>Nemacheilidae</taxon>
        <taxon>Triplophysa</taxon>
    </lineage>
</organism>